<dbReference type="Pfam" id="PF07499">
    <property type="entry name" value="RuvA_C"/>
    <property type="match status" value="1"/>
</dbReference>
<dbReference type="Gene3D" id="1.10.150.20">
    <property type="entry name" value="5' to 3' exonuclease, C-terminal subdomain"/>
    <property type="match status" value="1"/>
</dbReference>
<comment type="subcellular location">
    <subcellularLocation>
        <location evidence="6">Cytoplasm</location>
    </subcellularLocation>
</comment>
<dbReference type="SMART" id="SM00278">
    <property type="entry name" value="HhH1"/>
    <property type="match status" value="2"/>
</dbReference>
<keyword evidence="8" id="KW-0347">Helicase</keyword>
<name>K8ZAJ6_9ENTE</name>
<evidence type="ECO:0000256" key="1">
    <source>
        <dbReference type="ARBA" id="ARBA00022490"/>
    </source>
</evidence>
<keyword evidence="2 6" id="KW-0227">DNA damage</keyword>
<keyword evidence="8" id="KW-0547">Nucleotide-binding</keyword>
<evidence type="ECO:0000313" key="9">
    <source>
        <dbReference type="Proteomes" id="UP000016057"/>
    </source>
</evidence>
<dbReference type="InterPro" id="IPR000085">
    <property type="entry name" value="RuvA"/>
</dbReference>
<keyword evidence="8" id="KW-0378">Hydrolase</keyword>
<dbReference type="GO" id="GO:0009378">
    <property type="term" value="F:four-way junction helicase activity"/>
    <property type="evidence" value="ECO:0007669"/>
    <property type="project" value="InterPro"/>
</dbReference>
<evidence type="ECO:0000256" key="4">
    <source>
        <dbReference type="ARBA" id="ARBA00023172"/>
    </source>
</evidence>
<dbReference type="CDD" id="cd14332">
    <property type="entry name" value="UBA_RuvA_C"/>
    <property type="match status" value="1"/>
</dbReference>
<dbReference type="Gene3D" id="2.40.50.140">
    <property type="entry name" value="Nucleic acid-binding proteins"/>
    <property type="match status" value="1"/>
</dbReference>
<dbReference type="AlphaFoldDB" id="K8ZAJ6"/>
<evidence type="ECO:0000256" key="5">
    <source>
        <dbReference type="ARBA" id="ARBA00023204"/>
    </source>
</evidence>
<keyword evidence="5 6" id="KW-0234">DNA repair</keyword>
<keyword evidence="1 6" id="KW-0963">Cytoplasm</keyword>
<protein>
    <recommendedName>
        <fullName evidence="6">Holliday junction branch migration complex subunit RuvA</fullName>
    </recommendedName>
</protein>
<comment type="function">
    <text evidence="6">The RuvA-RuvB-RuvC complex processes Holliday junction (HJ) DNA during genetic recombination and DNA repair, while the RuvA-RuvB complex plays an important role in the rescue of blocked DNA replication forks via replication fork reversal (RFR). RuvA specifically binds to HJ cruciform DNA, conferring on it an open structure. The RuvB hexamer acts as an ATP-dependent pump, pulling dsDNA into and through the RuvAB complex. HJ branch migration allows RuvC to scan DNA until it finds its consensus sequence, where it cleaves and resolves the cruciform DNA.</text>
</comment>
<dbReference type="SUPFAM" id="SSF47781">
    <property type="entry name" value="RuvA domain 2-like"/>
    <property type="match status" value="1"/>
</dbReference>
<comment type="caution">
    <text evidence="6">Lacks conserved residue(s) required for the propagation of feature annotation.</text>
</comment>
<dbReference type="Pfam" id="PF01330">
    <property type="entry name" value="RuvA_N"/>
    <property type="match status" value="1"/>
</dbReference>
<feature type="domain" description="Helix-hairpin-helix DNA-binding motif class 1" evidence="7">
    <location>
        <begin position="70"/>
        <end position="89"/>
    </location>
</feature>
<evidence type="ECO:0000256" key="2">
    <source>
        <dbReference type="ARBA" id="ARBA00022763"/>
    </source>
</evidence>
<dbReference type="InterPro" id="IPR013849">
    <property type="entry name" value="DNA_helicase_Holl-junc_RuvA_I"/>
</dbReference>
<dbReference type="GO" id="GO:0005737">
    <property type="term" value="C:cytoplasm"/>
    <property type="evidence" value="ECO:0007669"/>
    <property type="project" value="UniProtKB-SubCell"/>
</dbReference>
<dbReference type="GO" id="GO:0009379">
    <property type="term" value="C:Holliday junction helicase complex"/>
    <property type="evidence" value="ECO:0007669"/>
    <property type="project" value="InterPro"/>
</dbReference>
<dbReference type="InterPro" id="IPR010994">
    <property type="entry name" value="RuvA_2-like"/>
</dbReference>
<dbReference type="SUPFAM" id="SSF50249">
    <property type="entry name" value="Nucleic acid-binding proteins"/>
    <property type="match status" value="1"/>
</dbReference>
<gene>
    <name evidence="6" type="primary">ruvA</name>
    <name evidence="8" type="ORF">C683_1023</name>
</gene>
<accession>K8ZAJ6</accession>
<dbReference type="RefSeq" id="WP_009491636.1">
    <property type="nucleotide sequence ID" value="NZ_AMYT01000021.1"/>
</dbReference>
<evidence type="ECO:0000256" key="6">
    <source>
        <dbReference type="HAMAP-Rule" id="MF_00031"/>
    </source>
</evidence>
<evidence type="ECO:0000256" key="3">
    <source>
        <dbReference type="ARBA" id="ARBA00023125"/>
    </source>
</evidence>
<dbReference type="InterPro" id="IPR003583">
    <property type="entry name" value="Hlx-hairpin-Hlx_DNA-bd_motif"/>
</dbReference>
<comment type="caution">
    <text evidence="8">The sequence shown here is derived from an EMBL/GenBank/DDBJ whole genome shotgun (WGS) entry which is preliminary data.</text>
</comment>
<dbReference type="PATRIC" id="fig|1234409.3.peg.974"/>
<dbReference type="SUPFAM" id="SSF46929">
    <property type="entry name" value="DNA helicase RuvA subunit, C-terminal domain"/>
    <property type="match status" value="1"/>
</dbReference>
<comment type="domain">
    <text evidence="6">Has three domains with a flexible linker between the domains II and III and assumes an 'L' shape. Domain III is highly mobile and contacts RuvB.</text>
</comment>
<sequence length="191" mass="21254">MYEYIKGTVTMITPGYIVVETQGIGYKILVPNPYSFHQEEAVQIYIEMIVREDSHTLYGFLQKEEKEIFQALLQVSGIGPKSALAIMAFGDLNGLVAALEEENITYLTRFPGVGKKTAQQMILDLNGKLLPKEEVKAPVSASPVVEEATSALQALGYSEKEVARVMKKMKDETFTDVQACISQALRLMVER</sequence>
<comment type="similarity">
    <text evidence="6">Belongs to the RuvA family.</text>
</comment>
<dbReference type="GO" id="GO:0006281">
    <property type="term" value="P:DNA repair"/>
    <property type="evidence" value="ECO:0007669"/>
    <property type="project" value="UniProtKB-UniRule"/>
</dbReference>
<dbReference type="STRING" id="1234409.C683_1023"/>
<dbReference type="InterPro" id="IPR012340">
    <property type="entry name" value="NA-bd_OB-fold"/>
</dbReference>
<dbReference type="GO" id="GO:0048476">
    <property type="term" value="C:Holliday junction resolvase complex"/>
    <property type="evidence" value="ECO:0007669"/>
    <property type="project" value="UniProtKB-UniRule"/>
</dbReference>
<reference evidence="8 9" key="1">
    <citation type="journal article" date="2013" name="Genome Announc.">
        <title>Draft Genome Sequence of Catellicoccus marimammalium, a Novel Species Commonly Found in Gull Feces.</title>
        <authorList>
            <person name="Weigand M.R."/>
            <person name="Ryu H."/>
            <person name="Bozcek L."/>
            <person name="Konstantinidis K.T."/>
            <person name="Santo Domingo J.W."/>
        </authorList>
    </citation>
    <scope>NUCLEOTIDE SEQUENCE [LARGE SCALE GENOMIC DNA]</scope>
    <source>
        <strain evidence="8 9">M35/04/3</strain>
    </source>
</reference>
<dbReference type="InterPro" id="IPR011114">
    <property type="entry name" value="RuvA_C"/>
</dbReference>
<dbReference type="EMBL" id="AMYT01000021">
    <property type="protein sequence ID" value="EKU27027.1"/>
    <property type="molecule type" value="Genomic_DNA"/>
</dbReference>
<dbReference type="GO" id="GO:0006310">
    <property type="term" value="P:DNA recombination"/>
    <property type="evidence" value="ECO:0007669"/>
    <property type="project" value="UniProtKB-UniRule"/>
</dbReference>
<proteinExistence type="inferred from homology"/>
<dbReference type="InterPro" id="IPR036267">
    <property type="entry name" value="RuvA_C_sf"/>
</dbReference>
<dbReference type="HAMAP" id="MF_00031">
    <property type="entry name" value="DNA_HJ_migration_RuvA"/>
    <property type="match status" value="1"/>
</dbReference>
<dbReference type="eggNOG" id="COG0632">
    <property type="taxonomic scope" value="Bacteria"/>
</dbReference>
<keyword evidence="3 6" id="KW-0238">DNA-binding</keyword>
<keyword evidence="4 6" id="KW-0233">DNA recombination</keyword>
<evidence type="ECO:0000313" key="8">
    <source>
        <dbReference type="EMBL" id="EKU27027.1"/>
    </source>
</evidence>
<dbReference type="GO" id="GO:0005524">
    <property type="term" value="F:ATP binding"/>
    <property type="evidence" value="ECO:0007669"/>
    <property type="project" value="InterPro"/>
</dbReference>
<feature type="region of interest" description="Domain III" evidence="6">
    <location>
        <begin position="145"/>
        <end position="191"/>
    </location>
</feature>
<keyword evidence="9" id="KW-1185">Reference proteome</keyword>
<dbReference type="Pfam" id="PF14520">
    <property type="entry name" value="HHH_5"/>
    <property type="match status" value="1"/>
</dbReference>
<dbReference type="Proteomes" id="UP000016057">
    <property type="component" value="Unassembled WGS sequence"/>
</dbReference>
<comment type="subunit">
    <text evidence="6">Homotetramer. Forms an RuvA(8)-RuvB(12)-Holliday junction (HJ) complex. HJ DNA is sandwiched between 2 RuvA tetramers; dsDNA enters through RuvA and exits via RuvB. An RuvB hexamer assembles on each DNA strand where it exits the tetramer. Each RuvB hexamer is contacted by two RuvA subunits (via domain III) on 2 adjacent RuvB subunits; this complex drives branch migration. In the full resolvosome a probable DNA-RuvA(4)-RuvB(12)-RuvC(2) complex forms which resolves the HJ.</text>
</comment>
<evidence type="ECO:0000259" key="7">
    <source>
        <dbReference type="SMART" id="SM00278"/>
    </source>
</evidence>
<keyword evidence="8" id="KW-0067">ATP-binding</keyword>
<organism evidence="8 9">
    <name type="scientific">Catellicoccus marimammalium M35/04/3</name>
    <dbReference type="NCBI Taxonomy" id="1234409"/>
    <lineage>
        <taxon>Bacteria</taxon>
        <taxon>Bacillati</taxon>
        <taxon>Bacillota</taxon>
        <taxon>Bacilli</taxon>
        <taxon>Lactobacillales</taxon>
        <taxon>Enterococcaceae</taxon>
        <taxon>Catellicoccus</taxon>
    </lineage>
</organism>
<dbReference type="Gene3D" id="1.10.8.10">
    <property type="entry name" value="DNA helicase RuvA subunit, C-terminal domain"/>
    <property type="match status" value="1"/>
</dbReference>
<feature type="domain" description="Helix-hairpin-helix DNA-binding motif class 1" evidence="7">
    <location>
        <begin position="105"/>
        <end position="124"/>
    </location>
</feature>
<dbReference type="NCBIfam" id="TIGR00084">
    <property type="entry name" value="ruvA"/>
    <property type="match status" value="1"/>
</dbReference>
<dbReference type="OrthoDB" id="5293449at2"/>
<dbReference type="GO" id="GO:0000400">
    <property type="term" value="F:four-way junction DNA binding"/>
    <property type="evidence" value="ECO:0007669"/>
    <property type="project" value="UniProtKB-UniRule"/>
</dbReference>